<sequence length="55" mass="6659">MVKYKVKIREVIEHEYEVEEVNIYMAKEAARHLLKKEQGNRVYHDTKDIVVEEVK</sequence>
<proteinExistence type="predicted"/>
<gene>
    <name evidence="1" type="ORF">LCGC14_0374100</name>
</gene>
<dbReference type="AlphaFoldDB" id="A0A0F9T438"/>
<organism evidence="1">
    <name type="scientific">marine sediment metagenome</name>
    <dbReference type="NCBI Taxonomy" id="412755"/>
    <lineage>
        <taxon>unclassified sequences</taxon>
        <taxon>metagenomes</taxon>
        <taxon>ecological metagenomes</taxon>
    </lineage>
</organism>
<accession>A0A0F9T438</accession>
<evidence type="ECO:0000313" key="1">
    <source>
        <dbReference type="EMBL" id="KKN76020.1"/>
    </source>
</evidence>
<protein>
    <submittedName>
        <fullName evidence="1">Uncharacterized protein</fullName>
    </submittedName>
</protein>
<dbReference type="EMBL" id="LAZR01000300">
    <property type="protein sequence ID" value="KKN76020.1"/>
    <property type="molecule type" value="Genomic_DNA"/>
</dbReference>
<comment type="caution">
    <text evidence="1">The sequence shown here is derived from an EMBL/GenBank/DDBJ whole genome shotgun (WGS) entry which is preliminary data.</text>
</comment>
<reference evidence="1" key="1">
    <citation type="journal article" date="2015" name="Nature">
        <title>Complex archaea that bridge the gap between prokaryotes and eukaryotes.</title>
        <authorList>
            <person name="Spang A."/>
            <person name="Saw J.H."/>
            <person name="Jorgensen S.L."/>
            <person name="Zaremba-Niedzwiedzka K."/>
            <person name="Martijn J."/>
            <person name="Lind A.E."/>
            <person name="van Eijk R."/>
            <person name="Schleper C."/>
            <person name="Guy L."/>
            <person name="Ettema T.J."/>
        </authorList>
    </citation>
    <scope>NUCLEOTIDE SEQUENCE</scope>
</reference>
<name>A0A0F9T438_9ZZZZ</name>